<sequence length="514" mass="57740">MKRLLSLLLLLPVADLYAQSPDTILINYQDLPKSKIKRRVSHGNMVVLEIININKSRYNIQVNNTSTNFFLQQPEILSKLDGSSLELNTSEDPKPPAGPAFSFNDGALKLKALWQAELTPFKASYKKLNDKLDNYWESLKKFKKAVEVLQHSLYYKNELIAIKDACDGTYPQAEKNLLAATTTFVNNNKIGEETAAASKELLLAQVTNILDHYTQVATTEKATLEQLVKEINEAAKPFKEDADKLMAKLLTVKKTAKADDFTNDNLILDKAIRVTNERVETMQSNEEAVKKGIEIIDSYKLLDQKNLIVNSYKVINPVNYTIRQAAIADKDELKFDIKIEPKDNTICADPGIQTPVIVRTYGGFKLDFSTGFFLNFGNNNFFDQSYRLDSISGDPDNVKIEKNDNRNKVVPALGALMHVYYRTGWDFQPALAVGVSLSTGSTTKFNYHLGVSAAIGREQRFIASFGWTLTQATLLSSKYQEGQIVPKATMGTTVETESFYKWGNFLAITYNLTR</sequence>
<dbReference type="STRING" id="393003.SAMN05660461_5177"/>
<protein>
    <recommendedName>
        <fullName evidence="4">Outer membrane protein beta-barrel domain-containing protein</fullName>
    </recommendedName>
</protein>
<feature type="signal peptide" evidence="1">
    <location>
        <begin position="1"/>
        <end position="18"/>
    </location>
</feature>
<reference evidence="2 3" key="1">
    <citation type="submission" date="2017-02" db="EMBL/GenBank/DDBJ databases">
        <authorList>
            <person name="Peterson S.W."/>
        </authorList>
    </citation>
    <scope>NUCLEOTIDE SEQUENCE [LARGE SCALE GENOMIC DNA]</scope>
    <source>
        <strain evidence="2 3">DSM 18108</strain>
    </source>
</reference>
<evidence type="ECO:0008006" key="4">
    <source>
        <dbReference type="Google" id="ProtNLM"/>
    </source>
</evidence>
<evidence type="ECO:0000256" key="1">
    <source>
        <dbReference type="SAM" id="SignalP"/>
    </source>
</evidence>
<feature type="chain" id="PRO_5012256520" description="Outer membrane protein beta-barrel domain-containing protein" evidence="1">
    <location>
        <begin position="19"/>
        <end position="514"/>
    </location>
</feature>
<evidence type="ECO:0000313" key="2">
    <source>
        <dbReference type="EMBL" id="SKD09293.1"/>
    </source>
</evidence>
<dbReference type="Proteomes" id="UP000190166">
    <property type="component" value="Unassembled WGS sequence"/>
</dbReference>
<accession>A0A1T5P9M0</accession>
<dbReference type="EMBL" id="FUZZ01000004">
    <property type="protein sequence ID" value="SKD09293.1"/>
    <property type="molecule type" value="Genomic_DNA"/>
</dbReference>
<keyword evidence="1" id="KW-0732">Signal</keyword>
<organism evidence="2 3">
    <name type="scientific">Chitinophaga ginsengisegetis</name>
    <dbReference type="NCBI Taxonomy" id="393003"/>
    <lineage>
        <taxon>Bacteria</taxon>
        <taxon>Pseudomonadati</taxon>
        <taxon>Bacteroidota</taxon>
        <taxon>Chitinophagia</taxon>
        <taxon>Chitinophagales</taxon>
        <taxon>Chitinophagaceae</taxon>
        <taxon>Chitinophaga</taxon>
    </lineage>
</organism>
<name>A0A1T5P9M0_9BACT</name>
<dbReference type="RefSeq" id="WP_079472433.1">
    <property type="nucleotide sequence ID" value="NZ_FUZZ01000004.1"/>
</dbReference>
<gene>
    <name evidence="2" type="ORF">SAMN05660461_5177</name>
</gene>
<evidence type="ECO:0000313" key="3">
    <source>
        <dbReference type="Proteomes" id="UP000190166"/>
    </source>
</evidence>
<keyword evidence="3" id="KW-1185">Reference proteome</keyword>
<proteinExistence type="predicted"/>
<dbReference type="AlphaFoldDB" id="A0A1T5P9M0"/>